<dbReference type="InterPro" id="IPR032675">
    <property type="entry name" value="LRR_dom_sf"/>
</dbReference>
<dbReference type="OrthoDB" id="120976at2759"/>
<dbReference type="AlphaFoldDB" id="A0A212EZR3"/>
<dbReference type="PANTHER" id="PTHR46984:SF1">
    <property type="entry name" value="LEUCINE-RICH REPEAT-CONTAINING PROTEIN 71"/>
    <property type="match status" value="1"/>
</dbReference>
<dbReference type="InterPro" id="IPR001611">
    <property type="entry name" value="Leu-rich_rpt"/>
</dbReference>
<proteinExistence type="predicted"/>
<dbReference type="Pfam" id="PF13516">
    <property type="entry name" value="LRR_6"/>
    <property type="match status" value="3"/>
</dbReference>
<dbReference type="EMBL" id="AGBW02011235">
    <property type="protein sequence ID" value="OWR46995.1"/>
    <property type="molecule type" value="Genomic_DNA"/>
</dbReference>
<dbReference type="Proteomes" id="UP000007151">
    <property type="component" value="Unassembled WGS sequence"/>
</dbReference>
<comment type="caution">
    <text evidence="1">The sequence shown here is derived from an EMBL/GenBank/DDBJ whole genome shotgun (WGS) entry which is preliminary data.</text>
</comment>
<dbReference type="Gene3D" id="3.80.10.10">
    <property type="entry name" value="Ribonuclease Inhibitor"/>
    <property type="match status" value="1"/>
</dbReference>
<dbReference type="STRING" id="278856.A0A212EZR3"/>
<dbReference type="InterPro" id="IPR053040">
    <property type="entry name" value="LRR-containing_protein_71"/>
</dbReference>
<accession>A0A212EZR3</accession>
<dbReference type="SUPFAM" id="SSF52047">
    <property type="entry name" value="RNI-like"/>
    <property type="match status" value="1"/>
</dbReference>
<reference evidence="1 2" key="1">
    <citation type="journal article" date="2011" name="Cell">
        <title>The monarch butterfly genome yields insights into long-distance migration.</title>
        <authorList>
            <person name="Zhan S."/>
            <person name="Merlin C."/>
            <person name="Boore J.L."/>
            <person name="Reppert S.M."/>
        </authorList>
    </citation>
    <scope>NUCLEOTIDE SEQUENCE [LARGE SCALE GENOMIC DNA]</scope>
    <source>
        <strain evidence="1">F-2</strain>
    </source>
</reference>
<dbReference type="KEGG" id="dpl:KGM_208601"/>
<protein>
    <submittedName>
        <fullName evidence="1">Leucine-rich repeat-containing protein 71</fullName>
    </submittedName>
</protein>
<sequence>MDEESEARPSPDNFLDYLPWACKQLQMQCEIAITKIYQNEYVSVATAEKSKRIKSKIKLTASRYDVNSDQYRDDVSEAGLQPIVVDNKVIRISAVYDSFDNLVEIRFERNLNIPRMVLKVIALIIRFQSFISKVTIRGGMDKYTVYEINKMMTSSNLTEICFDGAFLKEANYDILLENSTSIRSLSLSRCKIGDDVIKKISAKLTFPSPASLTLNILNISTNRLTDVGAKYIAEALRTNRRLCYLNVSGNRITDDGLGYILDSLVEFPLSCDELISARARHMLYLKQKNVLIERMIEEIKAGEFDKRAARRKSTRVPAIRRGKLEKESSLKSLADAKSLANMDIFYYDKAVSVVENTLGEFSDPYSAGNTIERYGTVYCMGCNSLCYLNVAYNNLSYLSVKKILSVLLHQKLVDRKPRGLINLCIEGNSLPASCRELVQVDDLLEAGLVAHSRRYSNTSKKRPQSKTTPR</sequence>
<keyword evidence="2" id="KW-1185">Reference proteome</keyword>
<evidence type="ECO:0000313" key="1">
    <source>
        <dbReference type="EMBL" id="OWR46995.1"/>
    </source>
</evidence>
<gene>
    <name evidence="1" type="ORF">KGM_208601</name>
</gene>
<dbReference type="SMART" id="SM00368">
    <property type="entry name" value="LRR_RI"/>
    <property type="match status" value="3"/>
</dbReference>
<organism evidence="1 2">
    <name type="scientific">Danaus plexippus plexippus</name>
    <dbReference type="NCBI Taxonomy" id="278856"/>
    <lineage>
        <taxon>Eukaryota</taxon>
        <taxon>Metazoa</taxon>
        <taxon>Ecdysozoa</taxon>
        <taxon>Arthropoda</taxon>
        <taxon>Hexapoda</taxon>
        <taxon>Insecta</taxon>
        <taxon>Pterygota</taxon>
        <taxon>Neoptera</taxon>
        <taxon>Endopterygota</taxon>
        <taxon>Lepidoptera</taxon>
        <taxon>Glossata</taxon>
        <taxon>Ditrysia</taxon>
        <taxon>Papilionoidea</taxon>
        <taxon>Nymphalidae</taxon>
        <taxon>Danainae</taxon>
        <taxon>Danaini</taxon>
        <taxon>Danaina</taxon>
        <taxon>Danaus</taxon>
        <taxon>Danaus</taxon>
    </lineage>
</organism>
<dbReference type="eggNOG" id="KOG4308">
    <property type="taxonomic scope" value="Eukaryota"/>
</dbReference>
<dbReference type="PANTHER" id="PTHR46984">
    <property type="entry name" value="LEUCINE-RICH REPEAT-CONTAINING PROTEIN 71"/>
    <property type="match status" value="1"/>
</dbReference>
<name>A0A212EZR3_DANPL</name>
<evidence type="ECO:0000313" key="2">
    <source>
        <dbReference type="Proteomes" id="UP000007151"/>
    </source>
</evidence>